<evidence type="ECO:0000256" key="3">
    <source>
        <dbReference type="ARBA" id="ARBA00022692"/>
    </source>
</evidence>
<dbReference type="Gene3D" id="1.10.287.70">
    <property type="match status" value="1"/>
</dbReference>
<feature type="transmembrane region" description="Helical" evidence="8">
    <location>
        <begin position="12"/>
        <end position="35"/>
    </location>
</feature>
<feature type="transmembrane region" description="Helical" evidence="8">
    <location>
        <begin position="72"/>
        <end position="93"/>
    </location>
</feature>
<dbReference type="PANTHER" id="PTHR11003">
    <property type="entry name" value="POTASSIUM CHANNEL, SUBFAMILY K"/>
    <property type="match status" value="1"/>
</dbReference>
<dbReference type="PRINTS" id="PR00169">
    <property type="entry name" value="KCHANNEL"/>
</dbReference>
<accession>A0A4R1F360</accession>
<keyword evidence="4 8" id="KW-1133">Transmembrane helix</keyword>
<dbReference type="RefSeq" id="WP_131905295.1">
    <property type="nucleotide sequence ID" value="NZ_BAAAFU010000004.1"/>
</dbReference>
<evidence type="ECO:0000256" key="2">
    <source>
        <dbReference type="ARBA" id="ARBA00022448"/>
    </source>
</evidence>
<dbReference type="GO" id="GO:0022841">
    <property type="term" value="F:potassium ion leak channel activity"/>
    <property type="evidence" value="ECO:0007669"/>
    <property type="project" value="TreeGrafter"/>
</dbReference>
<dbReference type="Pfam" id="PF07885">
    <property type="entry name" value="Ion_trans_2"/>
    <property type="match status" value="1"/>
</dbReference>
<proteinExistence type="predicted"/>
<feature type="domain" description="Potassium channel" evidence="9">
    <location>
        <begin position="24"/>
        <end position="95"/>
    </location>
</feature>
<evidence type="ECO:0000256" key="1">
    <source>
        <dbReference type="ARBA" id="ARBA00004141"/>
    </source>
</evidence>
<gene>
    <name evidence="10" type="ORF">EV695_1475</name>
</gene>
<evidence type="ECO:0000256" key="5">
    <source>
        <dbReference type="ARBA" id="ARBA00023065"/>
    </source>
</evidence>
<comment type="subcellular location">
    <subcellularLocation>
        <location evidence="1">Membrane</location>
        <topology evidence="1">Multi-pass membrane protein</topology>
    </subcellularLocation>
</comment>
<evidence type="ECO:0000256" key="6">
    <source>
        <dbReference type="ARBA" id="ARBA00023136"/>
    </source>
</evidence>
<dbReference type="InterPro" id="IPR003280">
    <property type="entry name" value="2pore_dom_K_chnl"/>
</dbReference>
<dbReference type="AlphaFoldDB" id="A0A4R1F360"/>
<protein>
    <submittedName>
        <fullName evidence="10">Voltage-gated potassium channel</fullName>
    </submittedName>
</protein>
<dbReference type="EMBL" id="SMFQ01000003">
    <property type="protein sequence ID" value="TCJ86974.1"/>
    <property type="molecule type" value="Genomic_DNA"/>
</dbReference>
<dbReference type="GO" id="GO:0015271">
    <property type="term" value="F:outward rectifier potassium channel activity"/>
    <property type="evidence" value="ECO:0007669"/>
    <property type="project" value="TreeGrafter"/>
</dbReference>
<dbReference type="GO" id="GO:0030322">
    <property type="term" value="P:stabilization of membrane potential"/>
    <property type="evidence" value="ECO:0007669"/>
    <property type="project" value="TreeGrafter"/>
</dbReference>
<sequence length="107" mass="11854">MNLTFAFLYKFFWAVVLTFPTLILFSIVIAVLGLVVGKKEGWTNFDAIYWAFITALTVGYGDLRPTKKSSRIFALLISVIGIMLFGIVVAITVNTFGSSLQEHLASK</sequence>
<dbReference type="OrthoDB" id="9799090at2"/>
<keyword evidence="7 10" id="KW-0407">Ion channel</keyword>
<evidence type="ECO:0000256" key="4">
    <source>
        <dbReference type="ARBA" id="ARBA00022989"/>
    </source>
</evidence>
<name>A0A4R1F360_9GAMM</name>
<keyword evidence="2" id="KW-0813">Transport</keyword>
<keyword evidence="5" id="KW-0406">Ion transport</keyword>
<dbReference type="PANTHER" id="PTHR11003:SF334">
    <property type="entry name" value="FI03418P"/>
    <property type="match status" value="1"/>
</dbReference>
<keyword evidence="6 8" id="KW-0472">Membrane</keyword>
<evidence type="ECO:0000256" key="7">
    <source>
        <dbReference type="ARBA" id="ARBA00023303"/>
    </source>
</evidence>
<evidence type="ECO:0000256" key="8">
    <source>
        <dbReference type="SAM" id="Phobius"/>
    </source>
</evidence>
<dbReference type="InterPro" id="IPR013099">
    <property type="entry name" value="K_chnl_dom"/>
</dbReference>
<keyword evidence="3 8" id="KW-0812">Transmembrane</keyword>
<evidence type="ECO:0000313" key="10">
    <source>
        <dbReference type="EMBL" id="TCJ86974.1"/>
    </source>
</evidence>
<keyword evidence="11" id="KW-1185">Reference proteome</keyword>
<dbReference type="SUPFAM" id="SSF81324">
    <property type="entry name" value="Voltage-gated potassium channels"/>
    <property type="match status" value="1"/>
</dbReference>
<organism evidence="10 11">
    <name type="scientific">Cocleimonas flava</name>
    <dbReference type="NCBI Taxonomy" id="634765"/>
    <lineage>
        <taxon>Bacteria</taxon>
        <taxon>Pseudomonadati</taxon>
        <taxon>Pseudomonadota</taxon>
        <taxon>Gammaproteobacteria</taxon>
        <taxon>Thiotrichales</taxon>
        <taxon>Thiotrichaceae</taxon>
        <taxon>Cocleimonas</taxon>
    </lineage>
</organism>
<dbReference type="GO" id="GO:0005886">
    <property type="term" value="C:plasma membrane"/>
    <property type="evidence" value="ECO:0007669"/>
    <property type="project" value="TreeGrafter"/>
</dbReference>
<evidence type="ECO:0000313" key="11">
    <source>
        <dbReference type="Proteomes" id="UP000294887"/>
    </source>
</evidence>
<evidence type="ECO:0000259" key="9">
    <source>
        <dbReference type="Pfam" id="PF07885"/>
    </source>
</evidence>
<comment type="caution">
    <text evidence="10">The sequence shown here is derived from an EMBL/GenBank/DDBJ whole genome shotgun (WGS) entry which is preliminary data.</text>
</comment>
<reference evidence="10 11" key="1">
    <citation type="submission" date="2019-03" db="EMBL/GenBank/DDBJ databases">
        <title>Genomic Encyclopedia of Type Strains, Phase IV (KMG-IV): sequencing the most valuable type-strain genomes for metagenomic binning, comparative biology and taxonomic classification.</title>
        <authorList>
            <person name="Goeker M."/>
        </authorList>
    </citation>
    <scope>NUCLEOTIDE SEQUENCE [LARGE SCALE GENOMIC DNA]</scope>
    <source>
        <strain evidence="10 11">DSM 24830</strain>
    </source>
</reference>
<dbReference type="Proteomes" id="UP000294887">
    <property type="component" value="Unassembled WGS sequence"/>
</dbReference>